<feature type="domain" description="PPIase FKBP-type" evidence="6">
    <location>
        <begin position="113"/>
        <end position="220"/>
    </location>
</feature>
<dbReference type="GO" id="GO:0003755">
    <property type="term" value="F:peptidyl-prolyl cis-trans isomerase activity"/>
    <property type="evidence" value="ECO:0007669"/>
    <property type="project" value="UniProtKB-UniRule"/>
</dbReference>
<comment type="caution">
    <text evidence="7">The sequence shown here is derived from an EMBL/GenBank/DDBJ whole genome shotgun (WGS) entry which is preliminary data.</text>
</comment>
<evidence type="ECO:0000256" key="2">
    <source>
        <dbReference type="ARBA" id="ARBA00023110"/>
    </source>
</evidence>
<dbReference type="AlphaFoldDB" id="A0A4Q6XF37"/>
<feature type="signal peptide" evidence="5">
    <location>
        <begin position="1"/>
        <end position="22"/>
    </location>
</feature>
<keyword evidence="3 4" id="KW-0413">Isomerase</keyword>
<evidence type="ECO:0000256" key="1">
    <source>
        <dbReference type="ARBA" id="ARBA00000971"/>
    </source>
</evidence>
<dbReference type="PROSITE" id="PS50059">
    <property type="entry name" value="FKBP_PPIASE"/>
    <property type="match status" value="1"/>
</dbReference>
<comment type="similarity">
    <text evidence="4">Belongs to the FKBP-type PPIase family.</text>
</comment>
<dbReference type="InterPro" id="IPR046357">
    <property type="entry name" value="PPIase_dom_sf"/>
</dbReference>
<name>A0A4Q6XF37_9SPHI</name>
<feature type="chain" id="PRO_5020646358" description="Peptidyl-prolyl cis-trans isomerase" evidence="5">
    <location>
        <begin position="23"/>
        <end position="220"/>
    </location>
</feature>
<dbReference type="InterPro" id="IPR001179">
    <property type="entry name" value="PPIase_FKBP_dom"/>
</dbReference>
<evidence type="ECO:0000256" key="5">
    <source>
        <dbReference type="SAM" id="SignalP"/>
    </source>
</evidence>
<evidence type="ECO:0000313" key="8">
    <source>
        <dbReference type="Proteomes" id="UP000292855"/>
    </source>
</evidence>
<dbReference type="OrthoDB" id="669809at2"/>
<evidence type="ECO:0000256" key="4">
    <source>
        <dbReference type="RuleBase" id="RU003915"/>
    </source>
</evidence>
<keyword evidence="2 3" id="KW-0697">Rotamase</keyword>
<accession>A0A4Q6XF37</accession>
<dbReference type="RefSeq" id="WP_130143000.1">
    <property type="nucleotide sequence ID" value="NZ_SGIT01000004.1"/>
</dbReference>
<dbReference type="PROSITE" id="PS51257">
    <property type="entry name" value="PROKAR_LIPOPROTEIN"/>
    <property type="match status" value="1"/>
</dbReference>
<dbReference type="Gene3D" id="3.10.50.40">
    <property type="match status" value="1"/>
</dbReference>
<keyword evidence="5" id="KW-0732">Signal</keyword>
<reference evidence="7 8" key="1">
    <citation type="submission" date="2019-02" db="EMBL/GenBank/DDBJ databases">
        <authorList>
            <person name="Li Y."/>
        </authorList>
    </citation>
    <scope>NUCLEOTIDE SEQUENCE [LARGE SCALE GENOMIC DNA]</scope>
    <source>
        <strain evidence="7 8">30C10-4-7</strain>
    </source>
</reference>
<evidence type="ECO:0000313" key="7">
    <source>
        <dbReference type="EMBL" id="RZF58451.1"/>
    </source>
</evidence>
<organism evidence="7 8">
    <name type="scientific">Sphingobacterium corticibacterium</name>
    <dbReference type="NCBI Taxonomy" id="2484746"/>
    <lineage>
        <taxon>Bacteria</taxon>
        <taxon>Pseudomonadati</taxon>
        <taxon>Bacteroidota</taxon>
        <taxon>Sphingobacteriia</taxon>
        <taxon>Sphingobacteriales</taxon>
        <taxon>Sphingobacteriaceae</taxon>
        <taxon>Sphingobacterium</taxon>
    </lineage>
</organism>
<gene>
    <name evidence="7" type="ORF">EWE74_17745</name>
</gene>
<evidence type="ECO:0000259" key="6">
    <source>
        <dbReference type="PROSITE" id="PS50059"/>
    </source>
</evidence>
<proteinExistence type="inferred from homology"/>
<dbReference type="Proteomes" id="UP000292855">
    <property type="component" value="Unassembled WGS sequence"/>
</dbReference>
<sequence>MKTLFKPLLVLAFAAVAFSSCMKDNSAENEAEQRQQEEAIAASLATDKTKIETYLAANPSEAPEGWQEDKTEVTLTLIGKKPLRGFWFEVLETPTEEDDEAYKYEFSGQGYKAPKVKLTYTASLLNGTEVQSEVNGDFDFATLSNNNKIYNETWFYSFFPKSIRLDGRDIEVGGLTAKGLKKGSKIRVVAPSIWAFRSQAVEDIPANSPLVYEFEVLSIE</sequence>
<dbReference type="EC" id="5.2.1.8" evidence="4"/>
<comment type="catalytic activity">
    <reaction evidence="1 3 4">
        <text>[protein]-peptidylproline (omega=180) = [protein]-peptidylproline (omega=0)</text>
        <dbReference type="Rhea" id="RHEA:16237"/>
        <dbReference type="Rhea" id="RHEA-COMP:10747"/>
        <dbReference type="Rhea" id="RHEA-COMP:10748"/>
        <dbReference type="ChEBI" id="CHEBI:83833"/>
        <dbReference type="ChEBI" id="CHEBI:83834"/>
        <dbReference type="EC" id="5.2.1.8"/>
    </reaction>
</comment>
<dbReference type="SUPFAM" id="SSF54534">
    <property type="entry name" value="FKBP-like"/>
    <property type="match status" value="1"/>
</dbReference>
<keyword evidence="8" id="KW-1185">Reference proteome</keyword>
<evidence type="ECO:0000256" key="3">
    <source>
        <dbReference type="PROSITE-ProRule" id="PRU00277"/>
    </source>
</evidence>
<dbReference type="EMBL" id="SGIT01000004">
    <property type="protein sequence ID" value="RZF58451.1"/>
    <property type="molecule type" value="Genomic_DNA"/>
</dbReference>
<dbReference type="Pfam" id="PF00254">
    <property type="entry name" value="FKBP_C"/>
    <property type="match status" value="1"/>
</dbReference>
<protein>
    <recommendedName>
        <fullName evidence="4">Peptidyl-prolyl cis-trans isomerase</fullName>
        <ecNumber evidence="4">5.2.1.8</ecNumber>
    </recommendedName>
</protein>